<evidence type="ECO:0000313" key="2">
    <source>
        <dbReference type="EMBL" id="KAB0799882.1"/>
    </source>
</evidence>
<dbReference type="AlphaFoldDB" id="A0A5N4ARA3"/>
<name>A0A5N4ARA3_PHOPY</name>
<keyword evidence="1" id="KW-0732">Signal</keyword>
<dbReference type="InParanoid" id="A0A5N4ARA3"/>
<comment type="caution">
    <text evidence="2">The sequence shown here is derived from an EMBL/GenBank/DDBJ whole genome shotgun (WGS) entry which is preliminary data.</text>
</comment>
<gene>
    <name evidence="2" type="ORF">PPYR_07762</name>
</gene>
<sequence>MFVLVLLLWRIVKVILKVFVNNIGYISNNMLFIECSCLPHVLKIYEQNKKILKLLEQQHHPLADVTFGDEFQFPLHTVEDVEQMENLISSDIGLQRRLVGIYIIYCKIICFQLCILGNATFQTGWEWSCFHNQ</sequence>
<dbReference type="EMBL" id="VVIM01000005">
    <property type="protein sequence ID" value="KAB0799882.1"/>
    <property type="molecule type" value="Genomic_DNA"/>
</dbReference>
<feature type="chain" id="PRO_5024343409" evidence="1">
    <location>
        <begin position="17"/>
        <end position="133"/>
    </location>
</feature>
<proteinExistence type="predicted"/>
<keyword evidence="3" id="KW-1185">Reference proteome</keyword>
<evidence type="ECO:0000256" key="1">
    <source>
        <dbReference type="SAM" id="SignalP"/>
    </source>
</evidence>
<protein>
    <submittedName>
        <fullName evidence="2">Uncharacterized protein</fullName>
    </submittedName>
</protein>
<reference evidence="2 3" key="1">
    <citation type="journal article" date="2018" name="Elife">
        <title>Firefly genomes illuminate parallel origins of bioluminescence in beetles.</title>
        <authorList>
            <person name="Fallon T.R."/>
            <person name="Lower S.E."/>
            <person name="Chang C.H."/>
            <person name="Bessho-Uehara M."/>
            <person name="Martin G.J."/>
            <person name="Bewick A.J."/>
            <person name="Behringer M."/>
            <person name="Debat H.J."/>
            <person name="Wong I."/>
            <person name="Day J.C."/>
            <person name="Suvorov A."/>
            <person name="Silva C.J."/>
            <person name="Stanger-Hall K.F."/>
            <person name="Hall D.W."/>
            <person name="Schmitz R.J."/>
            <person name="Nelson D.R."/>
            <person name="Lewis S.M."/>
            <person name="Shigenobu S."/>
            <person name="Bybee S.M."/>
            <person name="Larracuente A.M."/>
            <person name="Oba Y."/>
            <person name="Weng J.K."/>
        </authorList>
    </citation>
    <scope>NUCLEOTIDE SEQUENCE [LARGE SCALE GENOMIC DNA]</scope>
    <source>
        <strain evidence="2">1611_PpyrPB1</strain>
        <tissue evidence="2">Whole body</tissue>
    </source>
</reference>
<feature type="signal peptide" evidence="1">
    <location>
        <begin position="1"/>
        <end position="16"/>
    </location>
</feature>
<evidence type="ECO:0000313" key="3">
    <source>
        <dbReference type="Proteomes" id="UP000327044"/>
    </source>
</evidence>
<organism evidence="2 3">
    <name type="scientific">Photinus pyralis</name>
    <name type="common">Common eastern firefly</name>
    <name type="synonym">Lampyris pyralis</name>
    <dbReference type="NCBI Taxonomy" id="7054"/>
    <lineage>
        <taxon>Eukaryota</taxon>
        <taxon>Metazoa</taxon>
        <taxon>Ecdysozoa</taxon>
        <taxon>Arthropoda</taxon>
        <taxon>Hexapoda</taxon>
        <taxon>Insecta</taxon>
        <taxon>Pterygota</taxon>
        <taxon>Neoptera</taxon>
        <taxon>Endopterygota</taxon>
        <taxon>Coleoptera</taxon>
        <taxon>Polyphaga</taxon>
        <taxon>Elateriformia</taxon>
        <taxon>Elateroidea</taxon>
        <taxon>Lampyridae</taxon>
        <taxon>Lampyrinae</taxon>
        <taxon>Photinus</taxon>
    </lineage>
</organism>
<dbReference type="Proteomes" id="UP000327044">
    <property type="component" value="Unassembled WGS sequence"/>
</dbReference>
<accession>A0A5N4ARA3</accession>